<sequence length="158" mass="18417">MMERQPSVRYVLSVCYRKHWRKHRVAQDRTLIINFLPTPRYGSDRHERLFQRLTSRDVLEKFACLRHANFMIIDLNILLVCRNGGKHHLPDSALLNSKGVGNHVHFIMAKQDMGFLTTCEINNGDDGDDDGANERIQKHICILCYKEILRECAKVVEK</sequence>
<name>A0A183GYQ5_9BILA</name>
<protein>
    <submittedName>
        <fullName evidence="3">FCP1 homology domain-containing protein</fullName>
    </submittedName>
</protein>
<gene>
    <name evidence="1" type="ORF">OFLC_LOCUS365</name>
</gene>
<evidence type="ECO:0000313" key="3">
    <source>
        <dbReference type="WBParaSite" id="OFLC_0000036401-mRNA-1"/>
    </source>
</evidence>
<organism evidence="3">
    <name type="scientific">Onchocerca flexuosa</name>
    <dbReference type="NCBI Taxonomy" id="387005"/>
    <lineage>
        <taxon>Eukaryota</taxon>
        <taxon>Metazoa</taxon>
        <taxon>Ecdysozoa</taxon>
        <taxon>Nematoda</taxon>
        <taxon>Chromadorea</taxon>
        <taxon>Rhabditida</taxon>
        <taxon>Spirurina</taxon>
        <taxon>Spiruromorpha</taxon>
        <taxon>Filarioidea</taxon>
        <taxon>Onchocercidae</taxon>
        <taxon>Onchocerca</taxon>
    </lineage>
</organism>
<reference evidence="1 2" key="2">
    <citation type="submission" date="2018-11" db="EMBL/GenBank/DDBJ databases">
        <authorList>
            <consortium name="Pathogen Informatics"/>
        </authorList>
    </citation>
    <scope>NUCLEOTIDE SEQUENCE [LARGE SCALE GENOMIC DNA]</scope>
</reference>
<dbReference type="WBParaSite" id="OFLC_0000036401-mRNA-1">
    <property type="protein sequence ID" value="OFLC_0000036401-mRNA-1"/>
    <property type="gene ID" value="OFLC_0000036401"/>
</dbReference>
<reference evidence="3" key="1">
    <citation type="submission" date="2016-06" db="UniProtKB">
        <authorList>
            <consortium name="WormBaseParasite"/>
        </authorList>
    </citation>
    <scope>IDENTIFICATION</scope>
</reference>
<dbReference type="EMBL" id="UZAJ01000113">
    <property type="protein sequence ID" value="VDO25536.1"/>
    <property type="molecule type" value="Genomic_DNA"/>
</dbReference>
<dbReference type="Proteomes" id="UP000267606">
    <property type="component" value="Unassembled WGS sequence"/>
</dbReference>
<evidence type="ECO:0000313" key="2">
    <source>
        <dbReference type="Proteomes" id="UP000267606"/>
    </source>
</evidence>
<proteinExistence type="predicted"/>
<dbReference type="AlphaFoldDB" id="A0A183GYQ5"/>
<keyword evidence="2" id="KW-1185">Reference proteome</keyword>
<accession>A0A183GYQ5</accession>
<evidence type="ECO:0000313" key="1">
    <source>
        <dbReference type="EMBL" id="VDO25536.1"/>
    </source>
</evidence>